<dbReference type="Proteomes" id="UP000765509">
    <property type="component" value="Unassembled WGS sequence"/>
</dbReference>
<dbReference type="EMBL" id="AVOT02021703">
    <property type="protein sequence ID" value="MBW0510672.1"/>
    <property type="molecule type" value="Genomic_DNA"/>
</dbReference>
<feature type="signal peptide" evidence="2">
    <location>
        <begin position="1"/>
        <end position="19"/>
    </location>
</feature>
<sequence length="95" mass="11013">MNHRVFLCLLVAVVYLTNAKPVLDDASINDGEIFLPMATRPLEKKRELNKRDESYIGPYNPFRQNNRNKPKPMFVRRAAIQPKKHKDYAGVKTSK</sequence>
<accession>A0A9Q3HNJ4</accession>
<evidence type="ECO:0000313" key="4">
    <source>
        <dbReference type="Proteomes" id="UP000765509"/>
    </source>
</evidence>
<evidence type="ECO:0000256" key="1">
    <source>
        <dbReference type="SAM" id="MobiDB-lite"/>
    </source>
</evidence>
<keyword evidence="2" id="KW-0732">Signal</keyword>
<comment type="caution">
    <text evidence="3">The sequence shown here is derived from an EMBL/GenBank/DDBJ whole genome shotgun (WGS) entry which is preliminary data.</text>
</comment>
<protein>
    <submittedName>
        <fullName evidence="3">Uncharacterized protein</fullName>
    </submittedName>
</protein>
<evidence type="ECO:0000313" key="3">
    <source>
        <dbReference type="EMBL" id="MBW0510672.1"/>
    </source>
</evidence>
<gene>
    <name evidence="3" type="ORF">O181_050387</name>
</gene>
<evidence type="ECO:0000256" key="2">
    <source>
        <dbReference type="SAM" id="SignalP"/>
    </source>
</evidence>
<feature type="region of interest" description="Disordered" evidence="1">
    <location>
        <begin position="54"/>
        <end position="95"/>
    </location>
</feature>
<proteinExistence type="predicted"/>
<reference evidence="3" key="1">
    <citation type="submission" date="2021-03" db="EMBL/GenBank/DDBJ databases">
        <title>Draft genome sequence of rust myrtle Austropuccinia psidii MF-1, a brazilian biotype.</title>
        <authorList>
            <person name="Quecine M.C."/>
            <person name="Pachon D.M.R."/>
            <person name="Bonatelli M.L."/>
            <person name="Correr F.H."/>
            <person name="Franceschini L.M."/>
            <person name="Leite T.F."/>
            <person name="Margarido G.R.A."/>
            <person name="Almeida C.A."/>
            <person name="Ferrarezi J.A."/>
            <person name="Labate C.A."/>
        </authorList>
    </citation>
    <scope>NUCLEOTIDE SEQUENCE</scope>
    <source>
        <strain evidence="3">MF-1</strain>
    </source>
</reference>
<organism evidence="3 4">
    <name type="scientific">Austropuccinia psidii MF-1</name>
    <dbReference type="NCBI Taxonomy" id="1389203"/>
    <lineage>
        <taxon>Eukaryota</taxon>
        <taxon>Fungi</taxon>
        <taxon>Dikarya</taxon>
        <taxon>Basidiomycota</taxon>
        <taxon>Pucciniomycotina</taxon>
        <taxon>Pucciniomycetes</taxon>
        <taxon>Pucciniales</taxon>
        <taxon>Sphaerophragmiaceae</taxon>
        <taxon>Austropuccinia</taxon>
    </lineage>
</organism>
<feature type="chain" id="PRO_5040145185" evidence="2">
    <location>
        <begin position="20"/>
        <end position="95"/>
    </location>
</feature>
<keyword evidence="4" id="KW-1185">Reference proteome</keyword>
<dbReference type="AlphaFoldDB" id="A0A9Q3HNJ4"/>
<name>A0A9Q3HNJ4_9BASI</name>